<evidence type="ECO:0000256" key="5">
    <source>
        <dbReference type="ARBA" id="ARBA00022840"/>
    </source>
</evidence>
<name>A0A835IYR5_9MAGN</name>
<keyword evidence="4" id="KW-0418">Kinase</keyword>
<dbReference type="Gene3D" id="3.30.230.10">
    <property type="match status" value="1"/>
</dbReference>
<protein>
    <recommendedName>
        <fullName evidence="8">Homoserine kinase</fullName>
    </recommendedName>
</protein>
<dbReference type="InterPro" id="IPR014721">
    <property type="entry name" value="Ribsml_uS5_D2-typ_fold_subgr"/>
</dbReference>
<dbReference type="Proteomes" id="UP000631114">
    <property type="component" value="Unassembled WGS sequence"/>
</dbReference>
<dbReference type="InterPro" id="IPR020568">
    <property type="entry name" value="Ribosomal_Su5_D2-typ_SF"/>
</dbReference>
<dbReference type="GO" id="GO:0016301">
    <property type="term" value="F:kinase activity"/>
    <property type="evidence" value="ECO:0007669"/>
    <property type="project" value="UniProtKB-KW"/>
</dbReference>
<proteinExistence type="predicted"/>
<comment type="caution">
    <text evidence="6">The sequence shown here is derived from an EMBL/GenBank/DDBJ whole genome shotgun (WGS) entry which is preliminary data.</text>
</comment>
<dbReference type="GO" id="GO:0008652">
    <property type="term" value="P:amino acid biosynthetic process"/>
    <property type="evidence" value="ECO:0007669"/>
    <property type="project" value="UniProtKB-KW"/>
</dbReference>
<keyword evidence="3" id="KW-0547">Nucleotide-binding</keyword>
<dbReference type="SUPFAM" id="SSF54211">
    <property type="entry name" value="Ribosomal protein S5 domain 2-like"/>
    <property type="match status" value="1"/>
</dbReference>
<accession>A0A835IYR5</accession>
<reference evidence="6 7" key="1">
    <citation type="submission" date="2020-10" db="EMBL/GenBank/DDBJ databases">
        <title>The Coptis chinensis genome and diversification of protoberbering-type alkaloids.</title>
        <authorList>
            <person name="Wang B."/>
            <person name="Shu S."/>
            <person name="Song C."/>
            <person name="Liu Y."/>
        </authorList>
    </citation>
    <scope>NUCLEOTIDE SEQUENCE [LARGE SCALE GENOMIC DNA]</scope>
    <source>
        <strain evidence="6">HL-2020</strain>
        <tissue evidence="6">Leaf</tissue>
    </source>
</reference>
<keyword evidence="7" id="KW-1185">Reference proteome</keyword>
<dbReference type="PANTHER" id="PTHR20861">
    <property type="entry name" value="HOMOSERINE/4-DIPHOSPHOCYTIDYL-2-C-METHYL-D-ERYTHRITOL KINASE"/>
    <property type="match status" value="1"/>
</dbReference>
<evidence type="ECO:0000313" key="6">
    <source>
        <dbReference type="EMBL" id="KAF9625893.1"/>
    </source>
</evidence>
<evidence type="ECO:0000256" key="2">
    <source>
        <dbReference type="ARBA" id="ARBA00022679"/>
    </source>
</evidence>
<keyword evidence="2" id="KW-0808">Transferase</keyword>
<keyword evidence="5" id="KW-0067">ATP-binding</keyword>
<evidence type="ECO:0000256" key="1">
    <source>
        <dbReference type="ARBA" id="ARBA00022605"/>
    </source>
</evidence>
<dbReference type="AlphaFoldDB" id="A0A835IYR5"/>
<dbReference type="GO" id="GO:0005524">
    <property type="term" value="F:ATP binding"/>
    <property type="evidence" value="ECO:0007669"/>
    <property type="project" value="UniProtKB-KW"/>
</dbReference>
<evidence type="ECO:0008006" key="8">
    <source>
        <dbReference type="Google" id="ProtNLM"/>
    </source>
</evidence>
<evidence type="ECO:0000256" key="3">
    <source>
        <dbReference type="ARBA" id="ARBA00022741"/>
    </source>
</evidence>
<evidence type="ECO:0000256" key="4">
    <source>
        <dbReference type="ARBA" id="ARBA00022777"/>
    </source>
</evidence>
<dbReference type="OrthoDB" id="195231at2759"/>
<organism evidence="6 7">
    <name type="scientific">Coptis chinensis</name>
    <dbReference type="NCBI Taxonomy" id="261450"/>
    <lineage>
        <taxon>Eukaryota</taxon>
        <taxon>Viridiplantae</taxon>
        <taxon>Streptophyta</taxon>
        <taxon>Embryophyta</taxon>
        <taxon>Tracheophyta</taxon>
        <taxon>Spermatophyta</taxon>
        <taxon>Magnoliopsida</taxon>
        <taxon>Ranunculales</taxon>
        <taxon>Ranunculaceae</taxon>
        <taxon>Coptidoideae</taxon>
        <taxon>Coptis</taxon>
    </lineage>
</organism>
<dbReference type="PANTHER" id="PTHR20861:SF1">
    <property type="entry name" value="HOMOSERINE KINASE"/>
    <property type="match status" value="1"/>
</dbReference>
<dbReference type="EMBL" id="JADFTS010000001">
    <property type="protein sequence ID" value="KAF9625893.1"/>
    <property type="molecule type" value="Genomic_DNA"/>
</dbReference>
<evidence type="ECO:0000313" key="7">
    <source>
        <dbReference type="Proteomes" id="UP000631114"/>
    </source>
</evidence>
<sequence>MAICNQSPFKLSSSSSSSTNLFKTTPSTQNFQIIKCKTCLSSKPLKTEPEPVFKTVKTFAPATFANIGPGFDFLGCAIDGVGDHVSLSIDPDVQPGHILISSIDGIGNSSKKLSEDPLWNCAGIAAISVMKMLGVRSTGLSL</sequence>
<gene>
    <name evidence="6" type="ORF">IFM89_027670</name>
</gene>
<keyword evidence="1" id="KW-0028">Amino-acid biosynthesis</keyword>